<keyword evidence="4" id="KW-1185">Reference proteome</keyword>
<feature type="region of interest" description="Disordered" evidence="2">
    <location>
        <begin position="152"/>
        <end position="175"/>
    </location>
</feature>
<proteinExistence type="predicted"/>
<reference evidence="3" key="1">
    <citation type="submission" date="2020-11" db="EMBL/GenBank/DDBJ databases">
        <authorList>
            <person name="Tran Van P."/>
        </authorList>
    </citation>
    <scope>NUCLEOTIDE SEQUENCE</scope>
</reference>
<dbReference type="EMBL" id="OC920626">
    <property type="protein sequence ID" value="CAD7652662.1"/>
    <property type="molecule type" value="Genomic_DNA"/>
</dbReference>
<evidence type="ECO:0000256" key="1">
    <source>
        <dbReference type="SAM" id="Coils"/>
    </source>
</evidence>
<dbReference type="OrthoDB" id="6506363at2759"/>
<gene>
    <name evidence="3" type="ORF">ONB1V03_LOCUS9323</name>
</gene>
<feature type="compositionally biased region" description="Low complexity" evidence="2">
    <location>
        <begin position="162"/>
        <end position="174"/>
    </location>
</feature>
<dbReference type="EMBL" id="CAJPVJ010005801">
    <property type="protein sequence ID" value="CAG2169849.1"/>
    <property type="molecule type" value="Genomic_DNA"/>
</dbReference>
<name>A0A7R9QNL0_9ACAR</name>
<organism evidence="3">
    <name type="scientific">Oppiella nova</name>
    <dbReference type="NCBI Taxonomy" id="334625"/>
    <lineage>
        <taxon>Eukaryota</taxon>
        <taxon>Metazoa</taxon>
        <taxon>Ecdysozoa</taxon>
        <taxon>Arthropoda</taxon>
        <taxon>Chelicerata</taxon>
        <taxon>Arachnida</taxon>
        <taxon>Acari</taxon>
        <taxon>Acariformes</taxon>
        <taxon>Sarcoptiformes</taxon>
        <taxon>Oribatida</taxon>
        <taxon>Brachypylina</taxon>
        <taxon>Oppioidea</taxon>
        <taxon>Oppiidae</taxon>
        <taxon>Oppiella</taxon>
    </lineage>
</organism>
<keyword evidence="1" id="KW-0175">Coiled coil</keyword>
<protein>
    <submittedName>
        <fullName evidence="3">Uncharacterized protein</fullName>
    </submittedName>
</protein>
<sequence>MMSHSHEDNINALPFKLRFTSTQKLCKEVQKMIAERYEMLDKLTLEYDTIGQHKHILGSIKSSLEVCNQSLKELRSLCQCQSDDDKSAATKQLSASEEVLTKLATKCDCIQTVKMVDIGVKRLPSNWRAAMLKIARDKAKKSSAVETIDIDVDDDRKDTENNDNNGDNKQTNNEDMNENMISTEAEEMSHQFEMDLERKIYETQMEELMQLVQTLVMRIKTARARIDISKQLIKVVLKMKREYESANSKLKEGLSTCHCAEAGADDDPEFVKRMHQKKELEETVDRVSNDLKYWEEQYALLKEQKIKADAAALEVKEEFSAVPATATTTIEVATEEEVPHQYATIASTSGQQSCMYATAGQQQPGHPLSQGLHKRMFESMLVMNRLKKVLLFYNECCLHCIIGTANPAVIYLEGLVAHQQPTYIPASNIHQPIGVYPHTYSINPHHPYAHQAPDGSIQVYSTDISSHPGYIAYQ</sequence>
<dbReference type="AlphaFoldDB" id="A0A7R9QNL0"/>
<accession>A0A7R9QNL0</accession>
<evidence type="ECO:0000256" key="2">
    <source>
        <dbReference type="SAM" id="MobiDB-lite"/>
    </source>
</evidence>
<feature type="coiled-coil region" evidence="1">
    <location>
        <begin position="277"/>
        <end position="304"/>
    </location>
</feature>
<evidence type="ECO:0000313" key="3">
    <source>
        <dbReference type="EMBL" id="CAD7652662.1"/>
    </source>
</evidence>
<evidence type="ECO:0000313" key="4">
    <source>
        <dbReference type="Proteomes" id="UP000728032"/>
    </source>
</evidence>
<dbReference type="Proteomes" id="UP000728032">
    <property type="component" value="Unassembled WGS sequence"/>
</dbReference>